<dbReference type="InterPro" id="IPR031359">
    <property type="entry name" value="NACHT_N"/>
</dbReference>
<evidence type="ECO:0000259" key="3">
    <source>
        <dbReference type="Pfam" id="PF17100"/>
    </source>
</evidence>
<proteinExistence type="predicted"/>
<dbReference type="PANTHER" id="PTHR10039:SF15">
    <property type="entry name" value="NACHT DOMAIN-CONTAINING PROTEIN"/>
    <property type="match status" value="1"/>
</dbReference>
<feature type="domain" description="Nephrocystin 3-like N-terminal" evidence="4">
    <location>
        <begin position="220"/>
        <end position="379"/>
    </location>
</feature>
<dbReference type="Gene3D" id="3.40.50.300">
    <property type="entry name" value="P-loop containing nucleotide triphosphate hydrolases"/>
    <property type="match status" value="1"/>
</dbReference>
<dbReference type="Pfam" id="PF00023">
    <property type="entry name" value="Ank"/>
    <property type="match status" value="1"/>
</dbReference>
<dbReference type="Proteomes" id="UP000531561">
    <property type="component" value="Unassembled WGS sequence"/>
</dbReference>
<dbReference type="OrthoDB" id="7464126at2759"/>
<evidence type="ECO:0000313" key="5">
    <source>
        <dbReference type="EMBL" id="KAF5867509.1"/>
    </source>
</evidence>
<accession>A0A8H6ECH7</accession>
<comment type="caution">
    <text evidence="5">The sequence shown here is derived from an EMBL/GenBank/DDBJ whole genome shotgun (WGS) entry which is preliminary data.</text>
</comment>
<reference evidence="5 6" key="1">
    <citation type="journal article" date="2020" name="Phytopathology">
        <title>A high-quality genome resource of Botrytis fragariae, a new and rapidly spreading fungal pathogen causing strawberry gray mold in the U.S.A.</title>
        <authorList>
            <person name="Wu Y."/>
            <person name="Saski C.A."/>
            <person name="Schnabel G."/>
            <person name="Xiao S."/>
            <person name="Hu M."/>
        </authorList>
    </citation>
    <scope>NUCLEOTIDE SEQUENCE [LARGE SCALE GENOMIC DNA]</scope>
    <source>
        <strain evidence="5 6">BVB16</strain>
    </source>
</reference>
<dbReference type="InterPro" id="IPR002110">
    <property type="entry name" value="Ankyrin_rpt"/>
</dbReference>
<feature type="domain" description="NWD NACHT-NTPase N-terminal" evidence="3">
    <location>
        <begin position="13"/>
        <end position="160"/>
    </location>
</feature>
<dbReference type="PROSITE" id="PS50297">
    <property type="entry name" value="ANK_REP_REGION"/>
    <property type="match status" value="1"/>
</dbReference>
<gene>
    <name evidence="5" type="ORF">Bfra_010482</name>
</gene>
<dbReference type="EMBL" id="JABFCT010000028">
    <property type="protein sequence ID" value="KAF5867509.1"/>
    <property type="molecule type" value="Genomic_DNA"/>
</dbReference>
<sequence>MEDKQWVFYWRKKAIKIGPQFDKIVKIFKLIKPIGDTAAGLDPIHAGIPWACVSVLLPLILNHSEEQEAALSGLQKVVEIVQQFTSLSWDYLNFSQGKSEKQLKESISTLYWKILRYEATAINNFNRNTIVRHAASIVRKDEWKKLLGEVEDCKNNFMSDLQLNDSQNHKRFETELRELILQLDRTDEKNLEVIQWISDKPHISQHYTARQLLSEYPHAGEWIVEKYTKWLHQNAAPVFWLRGTIGVGKTSIMSTIVQSFYSDVARQDDQRMIYFYCISPTTSDNVIRSLVSQLAWTLDGNAIEASIVSMFNDAKPPDPTIPTTDEWSAALLKLCQRVSTVIIVIDALDECVDFSKLLAKLRKLQAKQLDGIKFVFSSRLDVDVDKVFTASEGVILTTEDTLKDMTEYIKSEVKSKEEDIGCNDEKTKRQLMDQIVLVLSNLAGGMFKWVTLQLAIMFPIETQTFLPEDIEIQLLNIKNRNTSLEQSLNSAYETVYLMKTKPGAYSTSVFKSVCKWLLCCKTALRADEVLKVIELSLDHDPKLQRITRSPLSTEVVLHCCSNFVIQNSEGNFRFAHLSVEEYLTNHCAVKVEFQCEECHFFVMKTCLAFMAPKRFESVERIKHEYDVNVRNQTRKLGWEFFTFERYSICYWAYHAKNSVPGRRCREPLYKSFALSAKLSPSLKWWFAQIDAYNYSGSMESQITDVVDEVLGDLPQSNQYPSKSRLRMLGAAFNLPEILENGINNYKEEVDAPLRDGLTPFLVAIRHSSPDSVKYLLDLGANPNRISDTLRECYEYEPPYMHDLIPVEDMMYWVAPRSRNPQRQKVRKEVKNVLLNHEKSRNHFLNQLEKRLREGIYLDLSRAMKSFYRASNEVPISAKIFEDSIKTRGLGELAQVLDLMDEETFDEEMVAEIVRHDSCETVKKFFEFKHVDSITEQMVRNAFRSYDSNTITYFMEQLGPGILTREIVIDAVPPYYQVWKVILGVKGIQFVNQEVFDSMIKNSVTIETFTFVLDSCGTEIVGSSHIVLIAGSWVYTLEGLNAILRVRGSLDDLITEEAVFKALLNRNFDVATFLLENAEDAPSLLTERIKDVANHSDNAGMLVLEKFANSTCD</sequence>
<organism evidence="5 6">
    <name type="scientific">Botrytis fragariae</name>
    <dbReference type="NCBI Taxonomy" id="1964551"/>
    <lineage>
        <taxon>Eukaryota</taxon>
        <taxon>Fungi</taxon>
        <taxon>Dikarya</taxon>
        <taxon>Ascomycota</taxon>
        <taxon>Pezizomycotina</taxon>
        <taxon>Leotiomycetes</taxon>
        <taxon>Helotiales</taxon>
        <taxon>Sclerotiniaceae</taxon>
        <taxon>Botrytis</taxon>
    </lineage>
</organism>
<evidence type="ECO:0000313" key="6">
    <source>
        <dbReference type="Proteomes" id="UP000531561"/>
    </source>
</evidence>
<dbReference type="Pfam" id="PF17100">
    <property type="entry name" value="NACHT_N"/>
    <property type="match status" value="1"/>
</dbReference>
<dbReference type="SUPFAM" id="SSF52540">
    <property type="entry name" value="P-loop containing nucleoside triphosphate hydrolases"/>
    <property type="match status" value="1"/>
</dbReference>
<keyword evidence="2" id="KW-0040">ANK repeat</keyword>
<dbReference type="GeneID" id="59264507"/>
<protein>
    <submittedName>
        <fullName evidence="5">Putative ankyrin repeat protein</fullName>
    </submittedName>
</protein>
<dbReference type="PROSITE" id="PS50088">
    <property type="entry name" value="ANK_REPEAT"/>
    <property type="match status" value="1"/>
</dbReference>
<feature type="repeat" description="ANK" evidence="2">
    <location>
        <begin position="755"/>
        <end position="787"/>
    </location>
</feature>
<keyword evidence="6" id="KW-1185">Reference proteome</keyword>
<dbReference type="RefSeq" id="XP_037186458.1">
    <property type="nucleotide sequence ID" value="XM_037340815.1"/>
</dbReference>
<keyword evidence="1" id="KW-0677">Repeat</keyword>
<dbReference type="AlphaFoldDB" id="A0A8H6ECH7"/>
<evidence type="ECO:0000256" key="2">
    <source>
        <dbReference type="PROSITE-ProRule" id="PRU00023"/>
    </source>
</evidence>
<evidence type="ECO:0000259" key="4">
    <source>
        <dbReference type="Pfam" id="PF24883"/>
    </source>
</evidence>
<dbReference type="SUPFAM" id="SSF48403">
    <property type="entry name" value="Ankyrin repeat"/>
    <property type="match status" value="1"/>
</dbReference>
<dbReference type="InterPro" id="IPR027417">
    <property type="entry name" value="P-loop_NTPase"/>
</dbReference>
<dbReference type="Gene3D" id="1.25.40.20">
    <property type="entry name" value="Ankyrin repeat-containing domain"/>
    <property type="match status" value="1"/>
</dbReference>
<dbReference type="SMART" id="SM00248">
    <property type="entry name" value="ANK"/>
    <property type="match status" value="1"/>
</dbReference>
<name>A0A8H6ECH7_9HELO</name>
<evidence type="ECO:0000256" key="1">
    <source>
        <dbReference type="ARBA" id="ARBA00022737"/>
    </source>
</evidence>
<dbReference type="InterPro" id="IPR036770">
    <property type="entry name" value="Ankyrin_rpt-contain_sf"/>
</dbReference>
<dbReference type="PANTHER" id="PTHR10039">
    <property type="entry name" value="AMELOGENIN"/>
    <property type="match status" value="1"/>
</dbReference>
<dbReference type="InterPro" id="IPR056884">
    <property type="entry name" value="NPHP3-like_N"/>
</dbReference>
<dbReference type="Pfam" id="PF24883">
    <property type="entry name" value="NPHP3_N"/>
    <property type="match status" value="1"/>
</dbReference>